<dbReference type="InterPro" id="IPR003578">
    <property type="entry name" value="Small_GTPase_Rho"/>
</dbReference>
<dbReference type="EMBL" id="CAXDID020000001">
    <property type="protein sequence ID" value="CAL5970220.1"/>
    <property type="molecule type" value="Genomic_DNA"/>
</dbReference>
<dbReference type="InterPro" id="IPR001806">
    <property type="entry name" value="Small_GTPase"/>
</dbReference>
<evidence type="ECO:0000313" key="4">
    <source>
        <dbReference type="Proteomes" id="UP001642409"/>
    </source>
</evidence>
<organism evidence="3 4">
    <name type="scientific">Hexamita inflata</name>
    <dbReference type="NCBI Taxonomy" id="28002"/>
    <lineage>
        <taxon>Eukaryota</taxon>
        <taxon>Metamonada</taxon>
        <taxon>Diplomonadida</taxon>
        <taxon>Hexamitidae</taxon>
        <taxon>Hexamitinae</taxon>
        <taxon>Hexamita</taxon>
    </lineage>
</organism>
<sequence>MKERFIKIVLVGDNNVGKTSFLTAYYEQQFPKTVGQVSDFDSKHVVFDKYPVELGMYDTSADPQYDKYRAVICDQADLFLLCYSVVNPVSFESLLNFVNEINSHSKKPKFAILGLKTDLLNDETVLNEQYSSNVTPVLDRQAEQLQKYIKAVSKFAVTSHNIADVNIVVKEAVLSIFK</sequence>
<evidence type="ECO:0000313" key="3">
    <source>
        <dbReference type="EMBL" id="CAL5970220.1"/>
    </source>
</evidence>
<dbReference type="PROSITE" id="PS51420">
    <property type="entry name" value="RHO"/>
    <property type="match status" value="1"/>
</dbReference>
<dbReference type="SMART" id="SM00173">
    <property type="entry name" value="RAS"/>
    <property type="match status" value="1"/>
</dbReference>
<proteinExistence type="predicted"/>
<comment type="caution">
    <text evidence="3">The sequence shown here is derived from an EMBL/GenBank/DDBJ whole genome shotgun (WGS) entry which is preliminary data.</text>
</comment>
<accession>A0ABP1GI57</accession>
<evidence type="ECO:0000256" key="1">
    <source>
        <dbReference type="ARBA" id="ARBA00022741"/>
    </source>
</evidence>
<dbReference type="Gene3D" id="3.40.50.300">
    <property type="entry name" value="P-loop containing nucleotide triphosphate hydrolases"/>
    <property type="match status" value="1"/>
</dbReference>
<dbReference type="PANTHER" id="PTHR24072">
    <property type="entry name" value="RHO FAMILY GTPASE"/>
    <property type="match status" value="1"/>
</dbReference>
<dbReference type="Pfam" id="PF00071">
    <property type="entry name" value="Ras"/>
    <property type="match status" value="1"/>
</dbReference>
<dbReference type="PROSITE" id="PS51419">
    <property type="entry name" value="RAB"/>
    <property type="match status" value="1"/>
</dbReference>
<dbReference type="SMART" id="SM00175">
    <property type="entry name" value="RAB"/>
    <property type="match status" value="1"/>
</dbReference>
<dbReference type="PRINTS" id="PR00449">
    <property type="entry name" value="RASTRNSFRMNG"/>
</dbReference>
<dbReference type="SMART" id="SM00174">
    <property type="entry name" value="RHO"/>
    <property type="match status" value="1"/>
</dbReference>
<name>A0ABP1GI57_9EUKA</name>
<protein>
    <submittedName>
        <fullName evidence="3">Rac/Rho-like_protein</fullName>
    </submittedName>
</protein>
<keyword evidence="2" id="KW-0342">GTP-binding</keyword>
<gene>
    <name evidence="3" type="ORF">HINF_LOCUS160</name>
</gene>
<evidence type="ECO:0000256" key="2">
    <source>
        <dbReference type="ARBA" id="ARBA00023134"/>
    </source>
</evidence>
<keyword evidence="4" id="KW-1185">Reference proteome</keyword>
<dbReference type="InterPro" id="IPR027417">
    <property type="entry name" value="P-loop_NTPase"/>
</dbReference>
<dbReference type="SUPFAM" id="SSF52540">
    <property type="entry name" value="P-loop containing nucleoside triphosphate hydrolases"/>
    <property type="match status" value="1"/>
</dbReference>
<keyword evidence="1" id="KW-0547">Nucleotide-binding</keyword>
<reference evidence="3 4" key="1">
    <citation type="submission" date="2024-07" db="EMBL/GenBank/DDBJ databases">
        <authorList>
            <person name="Akdeniz Z."/>
        </authorList>
    </citation>
    <scope>NUCLEOTIDE SEQUENCE [LARGE SCALE GENOMIC DNA]</scope>
</reference>
<dbReference type="Proteomes" id="UP001642409">
    <property type="component" value="Unassembled WGS sequence"/>
</dbReference>